<evidence type="ECO:0000256" key="3">
    <source>
        <dbReference type="ARBA" id="ARBA00023052"/>
    </source>
</evidence>
<evidence type="ECO:0000256" key="1">
    <source>
        <dbReference type="ARBA" id="ARBA00001964"/>
    </source>
</evidence>
<dbReference type="SUPFAM" id="SSF52467">
    <property type="entry name" value="DHS-like NAD/FAD-binding domain"/>
    <property type="match status" value="1"/>
</dbReference>
<evidence type="ECO:0000259" key="5">
    <source>
        <dbReference type="Pfam" id="PF00205"/>
    </source>
</evidence>
<organism evidence="8 9">
    <name type="scientific">Catenulispora subtropica</name>
    <dbReference type="NCBI Taxonomy" id="450798"/>
    <lineage>
        <taxon>Bacteria</taxon>
        <taxon>Bacillati</taxon>
        <taxon>Actinomycetota</taxon>
        <taxon>Actinomycetes</taxon>
        <taxon>Catenulisporales</taxon>
        <taxon>Catenulisporaceae</taxon>
        <taxon>Catenulispora</taxon>
    </lineage>
</organism>
<dbReference type="InterPro" id="IPR012001">
    <property type="entry name" value="Thiamin_PyroP_enz_TPP-bd_dom"/>
</dbReference>
<accession>A0ABN2RRY1</accession>
<evidence type="ECO:0000259" key="6">
    <source>
        <dbReference type="Pfam" id="PF02775"/>
    </source>
</evidence>
<dbReference type="PANTHER" id="PTHR18968">
    <property type="entry name" value="THIAMINE PYROPHOSPHATE ENZYMES"/>
    <property type="match status" value="1"/>
</dbReference>
<keyword evidence="9" id="KW-1185">Reference proteome</keyword>
<feature type="domain" description="Thiamine pyrophosphate enzyme N-terminal TPP-binding" evidence="7">
    <location>
        <begin position="13"/>
        <end position="128"/>
    </location>
</feature>
<dbReference type="RefSeq" id="WP_344658307.1">
    <property type="nucleotide sequence ID" value="NZ_BAAAQM010000019.1"/>
</dbReference>
<feature type="domain" description="Thiamine pyrophosphate enzyme central" evidence="5">
    <location>
        <begin position="194"/>
        <end position="326"/>
    </location>
</feature>
<comment type="similarity">
    <text evidence="2 4">Belongs to the TPP enzyme family.</text>
</comment>
<dbReference type="CDD" id="cd07035">
    <property type="entry name" value="TPP_PYR_POX_like"/>
    <property type="match status" value="1"/>
</dbReference>
<dbReference type="Pfam" id="PF00205">
    <property type="entry name" value="TPP_enzyme_M"/>
    <property type="match status" value="1"/>
</dbReference>
<evidence type="ECO:0000313" key="9">
    <source>
        <dbReference type="Proteomes" id="UP001499854"/>
    </source>
</evidence>
<dbReference type="InterPro" id="IPR029061">
    <property type="entry name" value="THDP-binding"/>
</dbReference>
<dbReference type="Pfam" id="PF02775">
    <property type="entry name" value="TPP_enzyme_C"/>
    <property type="match status" value="1"/>
</dbReference>
<dbReference type="Pfam" id="PF02776">
    <property type="entry name" value="TPP_enzyme_N"/>
    <property type="match status" value="1"/>
</dbReference>
<dbReference type="SUPFAM" id="SSF52518">
    <property type="entry name" value="Thiamin diphosphate-binding fold (THDP-binding)"/>
    <property type="match status" value="2"/>
</dbReference>
<proteinExistence type="inferred from homology"/>
<protein>
    <submittedName>
        <fullName evidence="8">Thiamine pyrophosphate-binding protein</fullName>
    </submittedName>
</protein>
<evidence type="ECO:0000259" key="7">
    <source>
        <dbReference type="Pfam" id="PF02776"/>
    </source>
</evidence>
<evidence type="ECO:0000256" key="2">
    <source>
        <dbReference type="ARBA" id="ARBA00007812"/>
    </source>
</evidence>
<dbReference type="InterPro" id="IPR012000">
    <property type="entry name" value="Thiamin_PyroP_enz_cen_dom"/>
</dbReference>
<dbReference type="Gene3D" id="3.40.50.1220">
    <property type="entry name" value="TPP-binding domain"/>
    <property type="match status" value="1"/>
</dbReference>
<keyword evidence="3 4" id="KW-0786">Thiamine pyrophosphate</keyword>
<reference evidence="8 9" key="1">
    <citation type="journal article" date="2019" name="Int. J. Syst. Evol. Microbiol.">
        <title>The Global Catalogue of Microorganisms (GCM) 10K type strain sequencing project: providing services to taxonomists for standard genome sequencing and annotation.</title>
        <authorList>
            <consortium name="The Broad Institute Genomics Platform"/>
            <consortium name="The Broad Institute Genome Sequencing Center for Infectious Disease"/>
            <person name="Wu L."/>
            <person name="Ma J."/>
        </authorList>
    </citation>
    <scope>NUCLEOTIDE SEQUENCE [LARGE SCALE GENOMIC DNA]</scope>
    <source>
        <strain evidence="8 9">JCM 16013</strain>
    </source>
</reference>
<gene>
    <name evidence="8" type="ORF">GCM10009838_37210</name>
</gene>
<dbReference type="InterPro" id="IPR011766">
    <property type="entry name" value="TPP_enzyme_TPP-bd"/>
</dbReference>
<name>A0ABN2RRY1_9ACTN</name>
<evidence type="ECO:0000256" key="4">
    <source>
        <dbReference type="RuleBase" id="RU362132"/>
    </source>
</evidence>
<feature type="domain" description="Thiamine pyrophosphate enzyme TPP-binding" evidence="6">
    <location>
        <begin position="396"/>
        <end position="534"/>
    </location>
</feature>
<comment type="cofactor">
    <cofactor evidence="1">
        <name>thiamine diphosphate</name>
        <dbReference type="ChEBI" id="CHEBI:58937"/>
    </cofactor>
</comment>
<dbReference type="CDD" id="cd00568">
    <property type="entry name" value="TPP_enzymes"/>
    <property type="match status" value="1"/>
</dbReference>
<dbReference type="EMBL" id="BAAAQM010000019">
    <property type="protein sequence ID" value="GAA1973825.1"/>
    <property type="molecule type" value="Genomic_DNA"/>
</dbReference>
<sequence>MTGAGPAGRPPTVAAEVGQTLREAGAEVVFGVVGSGNFHATNAMVAAGARFVAARHEGGAATMADAYARASGKLGVLSVHQGPGLTNALTGIAEAAKSRTPLIVLAAEATSRLSNFWVDQHALARAVDAVPRRVNSAKSARADTLAAVATARAERRTVVLNMPLDVQEEVVEAAHGFGLITGHSVVHPRESDLAALAAHLEAAERPVFIAGRGARLAEAAGPLRELAERCGALLATSAAARGLFLGDPFDLDVSGGFATPLAAELIRGADLVVGWGCALNMWTLRHGTLVGPDAAVVQVDTEPGALGRHRRLGLGVVGDAADTARQVADRVTRKSGYRTARIAERVAAEGHWPELPFEDLSTPDRIDPRTLSRELNSLLPAERTVAVDSGNFMGYPVMYLDLPDAEGLVFTQAYQSIGLGLATAIGAAVARPDRLTVAALGDGGALMSAAELETAVREGLGMVIVVYNDAGYGAEVHHFGPHGHDLGTVTFPDTDIAEIARGFGCQSATVRSPADLKALTAWLAGPRDRPLLLDAKVAAEQASWWLEEAFRGH</sequence>
<dbReference type="InterPro" id="IPR029035">
    <property type="entry name" value="DHS-like_NAD/FAD-binding_dom"/>
</dbReference>
<dbReference type="PANTHER" id="PTHR18968:SF166">
    <property type="entry name" value="2-HYDROXYACYL-COA LYASE 2"/>
    <property type="match status" value="1"/>
</dbReference>
<comment type="caution">
    <text evidence="8">The sequence shown here is derived from an EMBL/GenBank/DDBJ whole genome shotgun (WGS) entry which is preliminary data.</text>
</comment>
<dbReference type="Proteomes" id="UP001499854">
    <property type="component" value="Unassembled WGS sequence"/>
</dbReference>
<evidence type="ECO:0000313" key="8">
    <source>
        <dbReference type="EMBL" id="GAA1973825.1"/>
    </source>
</evidence>
<dbReference type="Gene3D" id="3.40.50.970">
    <property type="match status" value="2"/>
</dbReference>
<dbReference type="InterPro" id="IPR045229">
    <property type="entry name" value="TPP_enz"/>
</dbReference>